<dbReference type="PANTHER" id="PTHR43333:SF1">
    <property type="entry name" value="D-ISOMER SPECIFIC 2-HYDROXYACID DEHYDROGENASE NAD-BINDING DOMAIN-CONTAINING PROTEIN"/>
    <property type="match status" value="1"/>
</dbReference>
<evidence type="ECO:0000313" key="4">
    <source>
        <dbReference type="EMBL" id="MCH1627914.1"/>
    </source>
</evidence>
<dbReference type="SUPFAM" id="SSF51735">
    <property type="entry name" value="NAD(P)-binding Rossmann-fold domains"/>
    <property type="match status" value="1"/>
</dbReference>
<dbReference type="Pfam" id="PF02826">
    <property type="entry name" value="2-Hacid_dh_C"/>
    <property type="match status" value="1"/>
</dbReference>
<dbReference type="InterPro" id="IPR036291">
    <property type="entry name" value="NAD(P)-bd_dom_sf"/>
</dbReference>
<dbReference type="GO" id="GO:0051287">
    <property type="term" value="F:NAD binding"/>
    <property type="evidence" value="ECO:0007669"/>
    <property type="project" value="InterPro"/>
</dbReference>
<accession>A0AAW5E8V2</accession>
<sequence>MLILSTIKPKEELINKMNTLFPKDEFHYYRNMEEAQHELKNADILITYGEDLTPELVSIASKLKWIMVMSAGLDQMPFDAIQEKGILVTNARGIHKIPMAEYTISMMLQVIKQNKRFIEQQNQHLWKRTGFQTGELFGKTIGILGVGAIGGEIARLAKAFNMKVLGVNRSGKLHEFTDQMYQVSEIEEFLPKPDFIVSVLPSTDETKYLLSEKHFNLMKSDAIFINIGRGDLVKDEVLIEALKSKKISHAILDVFEQEPLPSDHPFWDIEQVTVTPHFSSKTDMYLPRSFDIFEKNFQIFKQGSNEYINKIDLERGY</sequence>
<proteinExistence type="predicted"/>
<keyword evidence="2" id="KW-0520">NAD</keyword>
<dbReference type="FunFam" id="3.40.50.720:FF:000363">
    <property type="entry name" value="D-isomer specific 2-hydroxyacid dehydrogenase"/>
    <property type="match status" value="1"/>
</dbReference>
<dbReference type="CDD" id="cd05300">
    <property type="entry name" value="2-Hacid_dh_1"/>
    <property type="match status" value="1"/>
</dbReference>
<evidence type="ECO:0000256" key="1">
    <source>
        <dbReference type="ARBA" id="ARBA00023002"/>
    </source>
</evidence>
<organism evidence="4 5">
    <name type="scientific">Fredinandcohnia quinoae</name>
    <dbReference type="NCBI Taxonomy" id="2918902"/>
    <lineage>
        <taxon>Bacteria</taxon>
        <taxon>Bacillati</taxon>
        <taxon>Bacillota</taxon>
        <taxon>Bacilli</taxon>
        <taxon>Bacillales</taxon>
        <taxon>Bacillaceae</taxon>
        <taxon>Fredinandcohnia</taxon>
    </lineage>
</organism>
<evidence type="ECO:0000259" key="3">
    <source>
        <dbReference type="Pfam" id="PF02826"/>
    </source>
</evidence>
<dbReference type="SUPFAM" id="SSF52283">
    <property type="entry name" value="Formate/glycerate dehydrogenase catalytic domain-like"/>
    <property type="match status" value="1"/>
</dbReference>
<evidence type="ECO:0000256" key="2">
    <source>
        <dbReference type="ARBA" id="ARBA00023027"/>
    </source>
</evidence>
<keyword evidence="5" id="KW-1185">Reference proteome</keyword>
<dbReference type="AlphaFoldDB" id="A0AAW5E8V2"/>
<comment type="caution">
    <text evidence="4">The sequence shown here is derived from an EMBL/GenBank/DDBJ whole genome shotgun (WGS) entry which is preliminary data.</text>
</comment>
<dbReference type="GO" id="GO:0016616">
    <property type="term" value="F:oxidoreductase activity, acting on the CH-OH group of donors, NAD or NADP as acceptor"/>
    <property type="evidence" value="ECO:0007669"/>
    <property type="project" value="InterPro"/>
</dbReference>
<evidence type="ECO:0000313" key="5">
    <source>
        <dbReference type="Proteomes" id="UP001431131"/>
    </source>
</evidence>
<dbReference type="PANTHER" id="PTHR43333">
    <property type="entry name" value="2-HACID_DH_C DOMAIN-CONTAINING PROTEIN"/>
    <property type="match status" value="1"/>
</dbReference>
<dbReference type="RefSeq" id="WP_240257832.1">
    <property type="nucleotide sequence ID" value="NZ_JAKTTI010000063.1"/>
</dbReference>
<name>A0AAW5E8V2_9BACI</name>
<dbReference type="EMBL" id="JAKTTI010000063">
    <property type="protein sequence ID" value="MCH1627914.1"/>
    <property type="molecule type" value="Genomic_DNA"/>
</dbReference>
<gene>
    <name evidence="4" type="ORF">MJG50_21500</name>
</gene>
<dbReference type="Proteomes" id="UP001431131">
    <property type="component" value="Unassembled WGS sequence"/>
</dbReference>
<dbReference type="InterPro" id="IPR006140">
    <property type="entry name" value="D-isomer_DH_NAD-bd"/>
</dbReference>
<feature type="domain" description="D-isomer specific 2-hydroxyacid dehydrogenase NAD-binding" evidence="3">
    <location>
        <begin position="104"/>
        <end position="278"/>
    </location>
</feature>
<protein>
    <submittedName>
        <fullName evidence="4">D-2-hydroxyacid dehydrogenase</fullName>
    </submittedName>
</protein>
<keyword evidence="1" id="KW-0560">Oxidoreductase</keyword>
<dbReference type="Gene3D" id="3.40.50.720">
    <property type="entry name" value="NAD(P)-binding Rossmann-like Domain"/>
    <property type="match status" value="2"/>
</dbReference>
<reference evidence="4" key="1">
    <citation type="submission" date="2022-02" db="EMBL/GenBank/DDBJ databases">
        <title>Fredinandcohnia quinoae sp. nov. isolated from Chenopodium quinoa seeds.</title>
        <authorList>
            <person name="Saati-Santamaria Z."/>
            <person name="Flores-Felix J.D."/>
            <person name="Igual J.M."/>
            <person name="Velazquez E."/>
            <person name="Garcia-Fraile P."/>
            <person name="Martinez-Molina E."/>
        </authorList>
    </citation>
    <scope>NUCLEOTIDE SEQUENCE</scope>
    <source>
        <strain evidence="4">SECRCQ15</strain>
    </source>
</reference>